<reference evidence="11" key="3">
    <citation type="submission" date="2025-09" db="UniProtKB">
        <authorList>
            <consortium name="Ensembl"/>
        </authorList>
    </citation>
    <scope>IDENTIFICATION</scope>
</reference>
<reference evidence="11" key="2">
    <citation type="submission" date="2025-08" db="UniProtKB">
        <authorList>
            <consortium name="Ensembl"/>
        </authorList>
    </citation>
    <scope>IDENTIFICATION</scope>
</reference>
<dbReference type="CDD" id="cd23597">
    <property type="entry name" value="TFP_LU_ECD_Bncr"/>
    <property type="match status" value="1"/>
</dbReference>
<dbReference type="InParanoid" id="A0A3Q1IR94"/>
<evidence type="ECO:0000256" key="4">
    <source>
        <dbReference type="ARBA" id="ARBA00022729"/>
    </source>
</evidence>
<dbReference type="GeneTree" id="ENSGT00940000176894"/>
<dbReference type="Ensembl" id="ENSATET00000023363.2">
    <property type="protein sequence ID" value="ENSATEP00000022990.2"/>
    <property type="gene ID" value="ENSATEG00000015941.2"/>
</dbReference>
<evidence type="ECO:0000256" key="7">
    <source>
        <dbReference type="ARBA" id="ARBA00023180"/>
    </source>
</evidence>
<evidence type="ECO:0000256" key="6">
    <source>
        <dbReference type="ARBA" id="ARBA00023157"/>
    </source>
</evidence>
<dbReference type="Proteomes" id="UP000265040">
    <property type="component" value="Chromosome 6"/>
</dbReference>
<dbReference type="PANTHER" id="PTHR47613:SF1">
    <property type="entry name" value="SPERM ACROSOME MEMBRANE-ASSOCIATED PROTEIN 4"/>
    <property type="match status" value="1"/>
</dbReference>
<keyword evidence="5" id="KW-0472">Membrane</keyword>
<evidence type="ECO:0000259" key="10">
    <source>
        <dbReference type="Pfam" id="PF00021"/>
    </source>
</evidence>
<dbReference type="PANTHER" id="PTHR47613">
    <property type="entry name" value="SPERM ACROSOME MEMBRANE-ASSOCIATED PROTEIN 4"/>
    <property type="match status" value="1"/>
</dbReference>
<evidence type="ECO:0000256" key="2">
    <source>
        <dbReference type="ARBA" id="ARBA00022475"/>
    </source>
</evidence>
<dbReference type="SUPFAM" id="SSF57302">
    <property type="entry name" value="Snake toxin-like"/>
    <property type="match status" value="1"/>
</dbReference>
<dbReference type="GO" id="GO:0098552">
    <property type="term" value="C:side of membrane"/>
    <property type="evidence" value="ECO:0007669"/>
    <property type="project" value="UniProtKB-KW"/>
</dbReference>
<keyword evidence="7" id="KW-0325">Glycoprotein</keyword>
<protein>
    <recommendedName>
        <fullName evidence="10">UPAR/Ly6 domain-containing protein</fullName>
    </recommendedName>
</protein>
<evidence type="ECO:0000256" key="8">
    <source>
        <dbReference type="ARBA" id="ARBA00023288"/>
    </source>
</evidence>
<reference evidence="11" key="1">
    <citation type="submission" date="2021-04" db="EMBL/GenBank/DDBJ databases">
        <authorList>
            <consortium name="Wellcome Sanger Institute Data Sharing"/>
        </authorList>
    </citation>
    <scope>NUCLEOTIDE SEQUENCE [LARGE SCALE GENOMIC DNA]</scope>
</reference>
<dbReference type="Gene3D" id="2.10.60.10">
    <property type="entry name" value="CD59"/>
    <property type="match status" value="1"/>
</dbReference>
<dbReference type="InterPro" id="IPR046354">
    <property type="entry name" value="SPACA4/Bouncer"/>
</dbReference>
<dbReference type="Pfam" id="PF00021">
    <property type="entry name" value="UPAR_LY6"/>
    <property type="match status" value="1"/>
</dbReference>
<evidence type="ECO:0000313" key="11">
    <source>
        <dbReference type="Ensembl" id="ENSATEP00000022990.2"/>
    </source>
</evidence>
<comment type="similarity">
    <text evidence="9">Belongs to the SPACA4/bouncer family.</text>
</comment>
<keyword evidence="4" id="KW-0732">Signal</keyword>
<accession>A0A3Q1IR94</accession>
<evidence type="ECO:0000313" key="12">
    <source>
        <dbReference type="Proteomes" id="UP000265040"/>
    </source>
</evidence>
<dbReference type="InterPro" id="IPR045860">
    <property type="entry name" value="Snake_toxin-like_sf"/>
</dbReference>
<sequence length="158" mass="17466">MLVSHESTSLICIIPIRLDVRLLGLCWFLTSILLAADLVFPAPAPHSLSCYYCPLQNKSKSCHNITSHCLPNQHCSSSRGHYGPVHILSAQGCLDGELCGSHEMISYRGVKYNVTHTCCCKDNCNEWANKACHLLYMSVSYSQVRATSFCHSGTSSLR</sequence>
<organism evidence="11 12">
    <name type="scientific">Anabas testudineus</name>
    <name type="common">Climbing perch</name>
    <name type="synonym">Anthias testudineus</name>
    <dbReference type="NCBI Taxonomy" id="64144"/>
    <lineage>
        <taxon>Eukaryota</taxon>
        <taxon>Metazoa</taxon>
        <taxon>Chordata</taxon>
        <taxon>Craniata</taxon>
        <taxon>Vertebrata</taxon>
        <taxon>Euteleostomi</taxon>
        <taxon>Actinopterygii</taxon>
        <taxon>Neopterygii</taxon>
        <taxon>Teleostei</taxon>
        <taxon>Neoteleostei</taxon>
        <taxon>Acanthomorphata</taxon>
        <taxon>Anabantaria</taxon>
        <taxon>Anabantiformes</taxon>
        <taxon>Anabantoidei</taxon>
        <taxon>Anabantidae</taxon>
        <taxon>Anabas</taxon>
    </lineage>
</organism>
<keyword evidence="6" id="KW-1015">Disulfide bond</keyword>
<keyword evidence="12" id="KW-1185">Reference proteome</keyword>
<comment type="subcellular location">
    <subcellularLocation>
        <location evidence="1">Cell membrane</location>
        <topology evidence="1">Lipid-anchor</topology>
        <topology evidence="1">GPI-anchor</topology>
    </subcellularLocation>
</comment>
<dbReference type="GO" id="GO:0035036">
    <property type="term" value="P:sperm-egg recognition"/>
    <property type="evidence" value="ECO:0007669"/>
    <property type="project" value="TreeGrafter"/>
</dbReference>
<proteinExistence type="inferred from homology"/>
<dbReference type="InterPro" id="IPR016054">
    <property type="entry name" value="LY6_UPA_recep-like"/>
</dbReference>
<evidence type="ECO:0000256" key="9">
    <source>
        <dbReference type="ARBA" id="ARBA00029446"/>
    </source>
</evidence>
<feature type="domain" description="UPAR/Ly6" evidence="10">
    <location>
        <begin position="46"/>
        <end position="126"/>
    </location>
</feature>
<evidence type="ECO:0000256" key="5">
    <source>
        <dbReference type="ARBA" id="ARBA00023136"/>
    </source>
</evidence>
<evidence type="ECO:0000256" key="3">
    <source>
        <dbReference type="ARBA" id="ARBA00022622"/>
    </source>
</evidence>
<evidence type="ECO:0000256" key="1">
    <source>
        <dbReference type="ARBA" id="ARBA00004609"/>
    </source>
</evidence>
<keyword evidence="2" id="KW-1003">Cell membrane</keyword>
<dbReference type="OrthoDB" id="8945177at2759"/>
<name>A0A3Q1IR94_ANATE</name>
<dbReference type="AlphaFoldDB" id="A0A3Q1IR94"/>
<dbReference type="GO" id="GO:0005886">
    <property type="term" value="C:plasma membrane"/>
    <property type="evidence" value="ECO:0007669"/>
    <property type="project" value="UniProtKB-SubCell"/>
</dbReference>
<keyword evidence="3" id="KW-0336">GPI-anchor</keyword>
<keyword evidence="8" id="KW-0449">Lipoprotein</keyword>